<keyword evidence="1" id="KW-0812">Transmembrane</keyword>
<proteinExistence type="predicted"/>
<keyword evidence="3" id="KW-1185">Reference proteome</keyword>
<gene>
    <name evidence="2" type="ORF">CUMW_128230</name>
</gene>
<name>A0A2H5PE52_CITUN</name>
<accession>A0A2H5PE52</accession>
<comment type="caution">
    <text evidence="2">The sequence shown here is derived from an EMBL/GenBank/DDBJ whole genome shotgun (WGS) entry which is preliminary data.</text>
</comment>
<evidence type="ECO:0000313" key="3">
    <source>
        <dbReference type="Proteomes" id="UP000236630"/>
    </source>
</evidence>
<dbReference type="EMBL" id="BDQV01000064">
    <property type="protein sequence ID" value="GAY50637.1"/>
    <property type="molecule type" value="Genomic_DNA"/>
</dbReference>
<reference evidence="2 3" key="1">
    <citation type="journal article" date="2017" name="Front. Genet.">
        <title>Draft sequencing of the heterozygous diploid genome of Satsuma (Citrus unshiu Marc.) using a hybrid assembly approach.</title>
        <authorList>
            <person name="Shimizu T."/>
            <person name="Tanizawa Y."/>
            <person name="Mochizuki T."/>
            <person name="Nagasaki H."/>
            <person name="Yoshioka T."/>
            <person name="Toyoda A."/>
            <person name="Fujiyama A."/>
            <person name="Kaminuma E."/>
            <person name="Nakamura Y."/>
        </authorList>
    </citation>
    <scope>NUCLEOTIDE SEQUENCE [LARGE SCALE GENOMIC DNA]</scope>
    <source>
        <strain evidence="3">cv. Miyagawa wase</strain>
    </source>
</reference>
<sequence>MPSLQVVGHLLGVPIIIHTYMLEKGCAFFLSFWLIKKFLGLTLLLIHVLQLLYFLLLDSCVWESRRVLWLLVGKTLLMLAL</sequence>
<protein>
    <submittedName>
        <fullName evidence="2">Uncharacterized protein</fullName>
    </submittedName>
</protein>
<evidence type="ECO:0000256" key="1">
    <source>
        <dbReference type="SAM" id="Phobius"/>
    </source>
</evidence>
<dbReference type="Proteomes" id="UP000236630">
    <property type="component" value="Unassembled WGS sequence"/>
</dbReference>
<keyword evidence="1" id="KW-0472">Membrane</keyword>
<keyword evidence="1" id="KW-1133">Transmembrane helix</keyword>
<dbReference type="AlphaFoldDB" id="A0A2H5PE52"/>
<organism evidence="2 3">
    <name type="scientific">Citrus unshiu</name>
    <name type="common">Satsuma mandarin</name>
    <name type="synonym">Citrus nobilis var. unshiu</name>
    <dbReference type="NCBI Taxonomy" id="55188"/>
    <lineage>
        <taxon>Eukaryota</taxon>
        <taxon>Viridiplantae</taxon>
        <taxon>Streptophyta</taxon>
        <taxon>Embryophyta</taxon>
        <taxon>Tracheophyta</taxon>
        <taxon>Spermatophyta</taxon>
        <taxon>Magnoliopsida</taxon>
        <taxon>eudicotyledons</taxon>
        <taxon>Gunneridae</taxon>
        <taxon>Pentapetalae</taxon>
        <taxon>rosids</taxon>
        <taxon>malvids</taxon>
        <taxon>Sapindales</taxon>
        <taxon>Rutaceae</taxon>
        <taxon>Aurantioideae</taxon>
        <taxon>Citrus</taxon>
    </lineage>
</organism>
<feature type="transmembrane region" description="Helical" evidence="1">
    <location>
        <begin position="34"/>
        <end position="56"/>
    </location>
</feature>
<evidence type="ECO:0000313" key="2">
    <source>
        <dbReference type="EMBL" id="GAY50637.1"/>
    </source>
</evidence>